<comment type="caution">
    <text evidence="2">The sequence shown here is derived from an EMBL/GenBank/DDBJ whole genome shotgun (WGS) entry which is preliminary data.</text>
</comment>
<reference evidence="2 3" key="1">
    <citation type="submission" date="2013-01" db="EMBL/GenBank/DDBJ databases">
        <authorList>
            <person name="Fiebig A."/>
            <person name="Goeker M."/>
            <person name="Klenk H.-P.P."/>
        </authorList>
    </citation>
    <scope>NUCLEOTIDE SEQUENCE [LARGE SCALE GENOMIC DNA]</scope>
    <source>
        <strain evidence="2 3">DSM 17069</strain>
    </source>
</reference>
<dbReference type="AlphaFoldDB" id="A0A0A0HJT6"/>
<dbReference type="eggNOG" id="ENOG5030F0D">
    <property type="taxonomic scope" value="Bacteria"/>
</dbReference>
<dbReference type="HOGENOM" id="CLU_1577334_0_0_5"/>
<protein>
    <recommendedName>
        <fullName evidence="4">Integral membrane protein</fullName>
    </recommendedName>
</protein>
<evidence type="ECO:0008006" key="4">
    <source>
        <dbReference type="Google" id="ProtNLM"/>
    </source>
</evidence>
<keyword evidence="1" id="KW-1133">Transmembrane helix</keyword>
<evidence type="ECO:0000313" key="2">
    <source>
        <dbReference type="EMBL" id="KGM87196.1"/>
    </source>
</evidence>
<feature type="transmembrane region" description="Helical" evidence="1">
    <location>
        <begin position="41"/>
        <end position="60"/>
    </location>
</feature>
<sequence length="169" mass="18342">MVALPDFEREFTHAPFDYHETTGHALPEAPAPDLGRATQTLCGSALIFSAFGLWLVSAGAQDSAMMMIKLLFFVTLLFAGLMCLSRARSAHTGPEIQVDVMNRRLHVIAPVAGGRVARVAVHDLDTLSELSMRDRVLTARDAAGRQIVAMKIEDRATAKALRRALGFPA</sequence>
<dbReference type="RefSeq" id="WP_245875103.1">
    <property type="nucleotide sequence ID" value="NZ_KN293975.1"/>
</dbReference>
<gene>
    <name evidence="2" type="ORF">rosmuc_03500</name>
</gene>
<dbReference type="STRING" id="215743.ROSMUCSMR3_00607"/>
<evidence type="ECO:0000313" key="3">
    <source>
        <dbReference type="Proteomes" id="UP000030021"/>
    </source>
</evidence>
<dbReference type="Proteomes" id="UP000030021">
    <property type="component" value="Unassembled WGS sequence"/>
</dbReference>
<keyword evidence="1" id="KW-0812">Transmembrane</keyword>
<proteinExistence type="predicted"/>
<dbReference type="PATRIC" id="fig|1288298.3.peg.3510"/>
<name>A0A0A0HJT6_9RHOB</name>
<feature type="transmembrane region" description="Helical" evidence="1">
    <location>
        <begin position="66"/>
        <end position="84"/>
    </location>
</feature>
<dbReference type="EMBL" id="AONH01000016">
    <property type="protein sequence ID" value="KGM87196.1"/>
    <property type="molecule type" value="Genomic_DNA"/>
</dbReference>
<accession>A0A0A0HJT6</accession>
<organism evidence="2 3">
    <name type="scientific">Roseovarius mucosus DSM 17069</name>
    <dbReference type="NCBI Taxonomy" id="1288298"/>
    <lineage>
        <taxon>Bacteria</taxon>
        <taxon>Pseudomonadati</taxon>
        <taxon>Pseudomonadota</taxon>
        <taxon>Alphaproteobacteria</taxon>
        <taxon>Rhodobacterales</taxon>
        <taxon>Roseobacteraceae</taxon>
        <taxon>Roseovarius</taxon>
    </lineage>
</organism>
<keyword evidence="1" id="KW-0472">Membrane</keyword>
<evidence type="ECO:0000256" key="1">
    <source>
        <dbReference type="SAM" id="Phobius"/>
    </source>
</evidence>